<dbReference type="Pfam" id="PF00005">
    <property type="entry name" value="ABC_tran"/>
    <property type="match status" value="1"/>
</dbReference>
<dbReference type="InterPro" id="IPR003593">
    <property type="entry name" value="AAA+_ATPase"/>
</dbReference>
<organism evidence="5">
    <name type="scientific">Halalkalibacterium halodurans</name>
    <name type="common">Bacillus halodurans</name>
    <dbReference type="NCBI Taxonomy" id="86665"/>
    <lineage>
        <taxon>Bacteria</taxon>
        <taxon>Bacillati</taxon>
        <taxon>Bacillota</taxon>
        <taxon>Bacilli</taxon>
        <taxon>Bacillales</taxon>
        <taxon>Bacillaceae</taxon>
        <taxon>Halalkalibacterium (ex Joshi et al. 2022)</taxon>
    </lineage>
</organism>
<keyword evidence="3 5" id="KW-0067">ATP-binding</keyword>
<dbReference type="RefSeq" id="WP_053430035.1">
    <property type="nucleotide sequence ID" value="NZ_CP040441.1"/>
</dbReference>
<gene>
    <name evidence="5" type="ORF">AMD02_00160</name>
</gene>
<proteinExistence type="predicted"/>
<dbReference type="InterPro" id="IPR050763">
    <property type="entry name" value="ABC_transporter_ATP-binding"/>
</dbReference>
<reference evidence="5" key="1">
    <citation type="submission" date="2015-08" db="EMBL/GenBank/DDBJ databases">
        <title>Complete DNA Sequence of Pseudomonas syringae pv. actinidiae, the Causal Agent of Kiwifruit Canker Disease.</title>
        <authorList>
            <person name="Rikkerink E.H.A."/>
            <person name="Fineran P.C."/>
        </authorList>
    </citation>
    <scope>NUCLEOTIDE SEQUENCE</scope>
    <source>
        <strain evidence="5">DSM 13666</strain>
    </source>
</reference>
<dbReference type="PROSITE" id="PS50893">
    <property type="entry name" value="ABC_TRANSPORTER_2"/>
    <property type="match status" value="1"/>
</dbReference>
<keyword evidence="2" id="KW-0547">Nucleotide-binding</keyword>
<dbReference type="GO" id="GO:0016887">
    <property type="term" value="F:ATP hydrolysis activity"/>
    <property type="evidence" value="ECO:0007669"/>
    <property type="project" value="InterPro"/>
</dbReference>
<evidence type="ECO:0000256" key="3">
    <source>
        <dbReference type="ARBA" id="ARBA00022840"/>
    </source>
</evidence>
<dbReference type="InterPro" id="IPR003439">
    <property type="entry name" value="ABC_transporter-like_ATP-bd"/>
</dbReference>
<dbReference type="PATRIC" id="fig|136160.3.peg.198"/>
<sequence length="282" mass="31748">MEHVIEVKHLRKTFDGKEALKDVSFSIKRGETFGFLGTSGAGKTTTIKILTGQVHSFDGEVALFGKPVHRLKRKTFMNQIGVLTDNSGLYERLTVQDNLSMYCKLYSVPERRIHDVLAEVGLRDERTKIVSKLSKGMKQRVILARAMLHKPDLLFLDEPTSALDPASSHMIHDSLRRLNREGTTIFLTTHDMLEAEKICDRVAFLDQGKIRVMDTPEQLRLTYADSTITLLLKGGRREIVENNLDGANTISQVMKNGELLSIHSNEPTLGDVFLRVTGKELM</sequence>
<evidence type="ECO:0000259" key="4">
    <source>
        <dbReference type="PROSITE" id="PS50893"/>
    </source>
</evidence>
<dbReference type="CDD" id="cd03230">
    <property type="entry name" value="ABC_DR_subfamily_A"/>
    <property type="match status" value="1"/>
</dbReference>
<dbReference type="EMBL" id="LILD01000001">
    <property type="protein sequence ID" value="KOO37436.1"/>
    <property type="molecule type" value="Genomic_DNA"/>
</dbReference>
<comment type="caution">
    <text evidence="5">The sequence shown here is derived from an EMBL/GenBank/DDBJ whole genome shotgun (WGS) entry which is preliminary data.</text>
</comment>
<protein>
    <submittedName>
        <fullName evidence="5">Bacitracin ABC transporter ATP-binding protein</fullName>
    </submittedName>
</protein>
<dbReference type="InterPro" id="IPR027417">
    <property type="entry name" value="P-loop_NTPase"/>
</dbReference>
<dbReference type="GeneID" id="87599438"/>
<dbReference type="InterPro" id="IPR017871">
    <property type="entry name" value="ABC_transporter-like_CS"/>
</dbReference>
<evidence type="ECO:0000256" key="1">
    <source>
        <dbReference type="ARBA" id="ARBA00022448"/>
    </source>
</evidence>
<evidence type="ECO:0000313" key="5">
    <source>
        <dbReference type="EMBL" id="KOO37436.1"/>
    </source>
</evidence>
<dbReference type="SUPFAM" id="SSF52540">
    <property type="entry name" value="P-loop containing nucleoside triphosphate hydrolases"/>
    <property type="match status" value="1"/>
</dbReference>
<accession>A0A0M0KF26</accession>
<dbReference type="PANTHER" id="PTHR42711:SF13">
    <property type="entry name" value="ABC TRANSPORTER, ATP-BINDING PROTEIN"/>
    <property type="match status" value="1"/>
</dbReference>
<dbReference type="AlphaFoldDB" id="A0A0M0KF26"/>
<dbReference type="GO" id="GO:0005524">
    <property type="term" value="F:ATP binding"/>
    <property type="evidence" value="ECO:0007669"/>
    <property type="project" value="UniProtKB-KW"/>
</dbReference>
<dbReference type="Gene3D" id="3.40.50.300">
    <property type="entry name" value="P-loop containing nucleotide triphosphate hydrolases"/>
    <property type="match status" value="1"/>
</dbReference>
<dbReference type="PROSITE" id="PS00211">
    <property type="entry name" value="ABC_TRANSPORTER_1"/>
    <property type="match status" value="1"/>
</dbReference>
<name>A0A0M0KF26_ALKHA</name>
<keyword evidence="1" id="KW-0813">Transport</keyword>
<dbReference type="PANTHER" id="PTHR42711">
    <property type="entry name" value="ABC TRANSPORTER ATP-BINDING PROTEIN"/>
    <property type="match status" value="1"/>
</dbReference>
<evidence type="ECO:0000256" key="2">
    <source>
        <dbReference type="ARBA" id="ARBA00022741"/>
    </source>
</evidence>
<feature type="domain" description="ABC transporter" evidence="4">
    <location>
        <begin position="5"/>
        <end position="232"/>
    </location>
</feature>
<dbReference type="SMART" id="SM00382">
    <property type="entry name" value="AAA"/>
    <property type="match status" value="1"/>
</dbReference>